<name>M1V0Z3_9CORY</name>
<dbReference type="InterPro" id="IPR049978">
    <property type="entry name" value="SCO6880-like"/>
</dbReference>
<reference evidence="2 3" key="1">
    <citation type="submission" date="2013-02" db="EMBL/GenBank/DDBJ databases">
        <title>The complete genome sequence of Corynebacterium callunae DSM 20147.</title>
        <authorList>
            <person name="Ruckert C."/>
            <person name="Albersmeier A."/>
            <person name="Kalinowski J."/>
        </authorList>
    </citation>
    <scope>NUCLEOTIDE SEQUENCE [LARGE SCALE GENOMIC DNA]</scope>
    <source>
        <strain evidence="2 3">DSM 20147</strain>
        <plasmid evidence="2 3">pCC2</plasmid>
    </source>
</reference>
<keyword evidence="1" id="KW-0472">Membrane</keyword>
<dbReference type="PATRIC" id="fig|1121353.3.peg.2722"/>
<sequence length="491" mass="53196">MDSVEVPVYSLGQPSRRTGLGGFSMKTTVIGGVGFITFLLLQLLGAGKIGLIVLGVTALIAVVISVPIGGRSLAQMIEMIIQDWRSRYKKEHIYLSGPSSRIANGHYRLPGVLARTEMHAAIDAAGRPFCAIFDRPRREATVLLNVQLSGQTAITQEERNMQTAEWGRWLASLSLSGDIISMALVVASRPGTGDVVAQEVAANVKDSAPEIARRIMNEAAATLSQGAPEIDAHIALTFSVSVSGADDVSFLDLIGMRLPTLYESLSWSGIQAAPMRESDVCARAHMFFHPSAEKEFEELSVHGVDHGLSWEDVGPAWCQKDTTVYHHDGAKSMTWEMAQAPRSTFEDTLLSPLIGHHGRIARKRVALVYRPFEAGQGAGRVEAEHQDAMVAANSSKKIRSAAAEMRLEHTDAARRAQARGAQLGRYSMFVTVTVNEDEDLGSIKHDVQQLGAQSNLRLRVMKRQQDAAFAVSCGLGQIPWSKPSTSTLAGM</sequence>
<protein>
    <recommendedName>
        <fullName evidence="4">PrgI family protein</fullName>
    </recommendedName>
</protein>
<dbReference type="Proteomes" id="UP000011760">
    <property type="component" value="Plasmid pCC2"/>
</dbReference>
<evidence type="ECO:0008006" key="4">
    <source>
        <dbReference type="Google" id="ProtNLM"/>
    </source>
</evidence>
<dbReference type="KEGG" id="ccn:H924_13495"/>
<feature type="transmembrane region" description="Helical" evidence="1">
    <location>
        <begin position="20"/>
        <end position="44"/>
    </location>
</feature>
<keyword evidence="1" id="KW-1133">Transmembrane helix</keyword>
<gene>
    <name evidence="2" type="ORF">H924_13495</name>
</gene>
<dbReference type="EMBL" id="CP004356">
    <property type="protein sequence ID" value="AGG68088.1"/>
    <property type="molecule type" value="Genomic_DNA"/>
</dbReference>
<evidence type="ECO:0000256" key="1">
    <source>
        <dbReference type="SAM" id="Phobius"/>
    </source>
</evidence>
<dbReference type="HOGENOM" id="CLU_041274_0_0_11"/>
<keyword evidence="3" id="KW-1185">Reference proteome</keyword>
<keyword evidence="2" id="KW-0614">Plasmid</keyword>
<dbReference type="AlphaFoldDB" id="M1V0Z3"/>
<dbReference type="eggNOG" id="ENOG502Z8PQ">
    <property type="taxonomic scope" value="Bacteria"/>
</dbReference>
<keyword evidence="1" id="KW-0812">Transmembrane</keyword>
<evidence type="ECO:0000313" key="2">
    <source>
        <dbReference type="EMBL" id="AGG68088.1"/>
    </source>
</evidence>
<proteinExistence type="predicted"/>
<geneLocation type="plasmid" evidence="2 3">
    <name>pCC2</name>
</geneLocation>
<dbReference type="NCBIfam" id="NF042935">
    <property type="entry name" value="SCO6880_fam"/>
    <property type="match status" value="1"/>
</dbReference>
<evidence type="ECO:0000313" key="3">
    <source>
        <dbReference type="Proteomes" id="UP000011760"/>
    </source>
</evidence>
<organism evidence="2 3">
    <name type="scientific">Corynebacterium callunae DSM 20147</name>
    <dbReference type="NCBI Taxonomy" id="1121353"/>
    <lineage>
        <taxon>Bacteria</taxon>
        <taxon>Bacillati</taxon>
        <taxon>Actinomycetota</taxon>
        <taxon>Actinomycetes</taxon>
        <taxon>Mycobacteriales</taxon>
        <taxon>Corynebacteriaceae</taxon>
        <taxon>Corynebacterium</taxon>
    </lineage>
</organism>
<feature type="transmembrane region" description="Helical" evidence="1">
    <location>
        <begin position="51"/>
        <end position="70"/>
    </location>
</feature>
<accession>M1V0Z3</accession>